<dbReference type="GO" id="GO:0005524">
    <property type="term" value="F:ATP binding"/>
    <property type="evidence" value="ECO:0007669"/>
    <property type="project" value="UniProtKB-KW"/>
</dbReference>
<protein>
    <recommendedName>
        <fullName evidence="8">Myosin motor domain-containing protein</fullName>
    </recommendedName>
</protein>
<dbReference type="GO" id="GO:0003774">
    <property type="term" value="F:cytoskeletal motor activity"/>
    <property type="evidence" value="ECO:0007669"/>
    <property type="project" value="InterPro"/>
</dbReference>
<evidence type="ECO:0000256" key="3">
    <source>
        <dbReference type="ARBA" id="ARBA00022840"/>
    </source>
</evidence>
<dbReference type="Gene3D" id="2.30.30.360">
    <property type="entry name" value="Myosin S1 fragment, N-terminal"/>
    <property type="match status" value="1"/>
</dbReference>
<reference evidence="9" key="1">
    <citation type="submission" date="2021-02" db="EMBL/GenBank/DDBJ databases">
        <authorList>
            <person name="Nowell W R."/>
        </authorList>
    </citation>
    <scope>NUCLEOTIDE SEQUENCE</scope>
</reference>
<keyword evidence="2" id="KW-0547">Nucleotide-binding</keyword>
<dbReference type="Proteomes" id="UP000677228">
    <property type="component" value="Unassembled WGS sequence"/>
</dbReference>
<keyword evidence="3" id="KW-0067">ATP-binding</keyword>
<dbReference type="InterPro" id="IPR027417">
    <property type="entry name" value="P-loop_NTPase"/>
</dbReference>
<feature type="domain" description="Myosin motor" evidence="8">
    <location>
        <begin position="56"/>
        <end position="86"/>
    </location>
</feature>
<sequence>MFNNAKKVWVRDVDHGFILGRISDIGSDSVSVQLHPNNKTVVTTYDSVFAAEEYDKDVADNCALMYLNEATLLNNLKLRYKKDNIY</sequence>
<dbReference type="EMBL" id="CAJOBA010080514">
    <property type="protein sequence ID" value="CAF4439427.1"/>
    <property type="molecule type" value="Genomic_DNA"/>
</dbReference>
<evidence type="ECO:0000259" key="8">
    <source>
        <dbReference type="PROSITE" id="PS51456"/>
    </source>
</evidence>
<evidence type="ECO:0000313" key="10">
    <source>
        <dbReference type="EMBL" id="CAF4439427.1"/>
    </source>
</evidence>
<keyword evidence="4 7" id="KW-0518">Myosin</keyword>
<dbReference type="EMBL" id="CAJNOK010055696">
    <property type="protein sequence ID" value="CAF1620241.1"/>
    <property type="molecule type" value="Genomic_DNA"/>
</dbReference>
<dbReference type="Proteomes" id="UP000682733">
    <property type="component" value="Unassembled WGS sequence"/>
</dbReference>
<dbReference type="Gene3D" id="3.40.850.10">
    <property type="entry name" value="Kinesin motor domain"/>
    <property type="match status" value="1"/>
</dbReference>
<dbReference type="InterPro" id="IPR001609">
    <property type="entry name" value="Myosin_head_motor_dom-like"/>
</dbReference>
<proteinExistence type="inferred from homology"/>
<dbReference type="Pfam" id="PF02736">
    <property type="entry name" value="Myosin_N"/>
    <property type="match status" value="1"/>
</dbReference>
<dbReference type="InterPro" id="IPR008989">
    <property type="entry name" value="Myosin_S1_N"/>
</dbReference>
<evidence type="ECO:0000256" key="7">
    <source>
        <dbReference type="PROSITE-ProRule" id="PRU00782"/>
    </source>
</evidence>
<accession>A0A8S2G328</accession>
<evidence type="ECO:0000313" key="11">
    <source>
        <dbReference type="Proteomes" id="UP000677228"/>
    </source>
</evidence>
<evidence type="ECO:0000256" key="5">
    <source>
        <dbReference type="ARBA" id="ARBA00023175"/>
    </source>
</evidence>
<dbReference type="GO" id="GO:0051015">
    <property type="term" value="F:actin filament binding"/>
    <property type="evidence" value="ECO:0007669"/>
    <property type="project" value="InterPro"/>
</dbReference>
<evidence type="ECO:0000256" key="2">
    <source>
        <dbReference type="ARBA" id="ARBA00022741"/>
    </source>
</evidence>
<evidence type="ECO:0000256" key="4">
    <source>
        <dbReference type="ARBA" id="ARBA00023123"/>
    </source>
</evidence>
<organism evidence="9 11">
    <name type="scientific">Didymodactylos carnosus</name>
    <dbReference type="NCBI Taxonomy" id="1234261"/>
    <lineage>
        <taxon>Eukaryota</taxon>
        <taxon>Metazoa</taxon>
        <taxon>Spiralia</taxon>
        <taxon>Gnathifera</taxon>
        <taxon>Rotifera</taxon>
        <taxon>Eurotatoria</taxon>
        <taxon>Bdelloidea</taxon>
        <taxon>Philodinida</taxon>
        <taxon>Philodinidae</taxon>
        <taxon>Didymodactylos</taxon>
    </lineage>
</organism>
<comment type="caution">
    <text evidence="9">The sequence shown here is derived from an EMBL/GenBank/DDBJ whole genome shotgun (WGS) entry which is preliminary data.</text>
</comment>
<dbReference type="InterPro" id="IPR036961">
    <property type="entry name" value="Kinesin_motor_dom_sf"/>
</dbReference>
<evidence type="ECO:0000313" key="9">
    <source>
        <dbReference type="EMBL" id="CAF1620241.1"/>
    </source>
</evidence>
<dbReference type="SUPFAM" id="SSF52540">
    <property type="entry name" value="P-loop containing nucleoside triphosphate hydrolases"/>
    <property type="match status" value="1"/>
</dbReference>
<dbReference type="PROSITE" id="PS51456">
    <property type="entry name" value="MYOSIN_MOTOR"/>
    <property type="match status" value="1"/>
</dbReference>
<dbReference type="GO" id="GO:0016459">
    <property type="term" value="C:myosin complex"/>
    <property type="evidence" value="ECO:0007669"/>
    <property type="project" value="UniProtKB-KW"/>
</dbReference>
<comment type="caution">
    <text evidence="7">Lacks conserved residue(s) required for the propagation of feature annotation.</text>
</comment>
<keyword evidence="6 7" id="KW-0009">Actin-binding</keyword>
<gene>
    <name evidence="9" type="ORF">OVA965_LOCUS43157</name>
    <name evidence="10" type="ORF">TMI583_LOCUS45306</name>
</gene>
<keyword evidence="5" id="KW-0505">Motor protein</keyword>
<comment type="similarity">
    <text evidence="1 7">Belongs to the TRAFAC class myosin-kinesin ATPase superfamily. Myosin family.</text>
</comment>
<dbReference type="InterPro" id="IPR004009">
    <property type="entry name" value="SH3_Myosin"/>
</dbReference>
<name>A0A8S2G328_9BILA</name>
<evidence type="ECO:0000256" key="1">
    <source>
        <dbReference type="ARBA" id="ARBA00008314"/>
    </source>
</evidence>
<feature type="non-terminal residue" evidence="9">
    <location>
        <position position="86"/>
    </location>
</feature>
<dbReference type="AlphaFoldDB" id="A0A8S2G328"/>
<evidence type="ECO:0000256" key="6">
    <source>
        <dbReference type="ARBA" id="ARBA00023203"/>
    </source>
</evidence>